<evidence type="ECO:0000259" key="4">
    <source>
        <dbReference type="Pfam" id="PF13377"/>
    </source>
</evidence>
<keyword evidence="3" id="KW-0804">Transcription</keyword>
<evidence type="ECO:0000256" key="2">
    <source>
        <dbReference type="ARBA" id="ARBA00023125"/>
    </source>
</evidence>
<dbReference type="SUPFAM" id="SSF46785">
    <property type="entry name" value="Winged helix' DNA-binding domain"/>
    <property type="match status" value="1"/>
</dbReference>
<organism evidence="5 6">
    <name type="scientific">Rubritalea squalenifaciens DSM 18772</name>
    <dbReference type="NCBI Taxonomy" id="1123071"/>
    <lineage>
        <taxon>Bacteria</taxon>
        <taxon>Pseudomonadati</taxon>
        <taxon>Verrucomicrobiota</taxon>
        <taxon>Verrucomicrobiia</taxon>
        <taxon>Verrucomicrobiales</taxon>
        <taxon>Rubritaleaceae</taxon>
        <taxon>Rubritalea</taxon>
    </lineage>
</organism>
<dbReference type="SUPFAM" id="SSF53822">
    <property type="entry name" value="Periplasmic binding protein-like I"/>
    <property type="match status" value="1"/>
</dbReference>
<dbReference type="PANTHER" id="PTHR30146">
    <property type="entry name" value="LACI-RELATED TRANSCRIPTIONAL REPRESSOR"/>
    <property type="match status" value="1"/>
</dbReference>
<dbReference type="InterPro" id="IPR028082">
    <property type="entry name" value="Peripla_BP_I"/>
</dbReference>
<dbReference type="GO" id="GO:0000976">
    <property type="term" value="F:transcription cis-regulatory region binding"/>
    <property type="evidence" value="ECO:0007669"/>
    <property type="project" value="TreeGrafter"/>
</dbReference>
<protein>
    <submittedName>
        <fullName evidence="5">Transcriptional regulator, LacI family</fullName>
    </submittedName>
</protein>
<evidence type="ECO:0000256" key="3">
    <source>
        <dbReference type="ARBA" id="ARBA00023163"/>
    </source>
</evidence>
<dbReference type="Proteomes" id="UP000184510">
    <property type="component" value="Unassembled WGS sequence"/>
</dbReference>
<dbReference type="Gene3D" id="1.10.10.10">
    <property type="entry name" value="Winged helix-like DNA-binding domain superfamily/Winged helix DNA-binding domain"/>
    <property type="match status" value="1"/>
</dbReference>
<keyword evidence="2" id="KW-0238">DNA-binding</keyword>
<sequence length="354" mass="39881">MRPIKKDSLAKRLADQLEQDILQGIWKDQLPGRSVMAQHYEVSVKTYLAALAILQAAGHISATTRGRPFQILTKADSQARSQQQHNLIIIHTSRAPLTAEHASLLHEIQTYWESHAGTATKVALDYKNLGNADKRIAEIIHRHSADAAVLLNAPLAISGECYQRIPTFQIGGLKPDTPKLSTVGCGFAEEIERFARLLIQWGHRRILIPVYDETSHPICLSGLQAAYDDSPPPEDIELLLPVFFSSHPDAWKKFWKDTLSSLEPTAVIVMDDVRLLSLYSFCQQAGIRIPRDLSVILFSYNPKLEWISPRPTMGVIPTQKMLAQFKHWFETHYKPLGSKTFPLDHLWGESISKI</sequence>
<dbReference type="EMBL" id="FQYR01000002">
    <property type="protein sequence ID" value="SHI57259.1"/>
    <property type="molecule type" value="Genomic_DNA"/>
</dbReference>
<dbReference type="AlphaFoldDB" id="A0A1M6C8E3"/>
<dbReference type="InterPro" id="IPR036390">
    <property type="entry name" value="WH_DNA-bd_sf"/>
</dbReference>
<dbReference type="InterPro" id="IPR036388">
    <property type="entry name" value="WH-like_DNA-bd_sf"/>
</dbReference>
<reference evidence="5 6" key="1">
    <citation type="submission" date="2016-11" db="EMBL/GenBank/DDBJ databases">
        <authorList>
            <person name="Jaros S."/>
            <person name="Januszkiewicz K."/>
            <person name="Wedrychowicz H."/>
        </authorList>
    </citation>
    <scope>NUCLEOTIDE SEQUENCE [LARGE SCALE GENOMIC DNA]</scope>
    <source>
        <strain evidence="5 6">DSM 18772</strain>
    </source>
</reference>
<dbReference type="Pfam" id="PF13377">
    <property type="entry name" value="Peripla_BP_3"/>
    <property type="match status" value="1"/>
</dbReference>
<evidence type="ECO:0000313" key="6">
    <source>
        <dbReference type="Proteomes" id="UP000184510"/>
    </source>
</evidence>
<dbReference type="InParanoid" id="A0A1M6C8E3"/>
<keyword evidence="6" id="KW-1185">Reference proteome</keyword>
<evidence type="ECO:0000256" key="1">
    <source>
        <dbReference type="ARBA" id="ARBA00023015"/>
    </source>
</evidence>
<accession>A0A1M6C8E3</accession>
<gene>
    <name evidence="5" type="ORF">SAMN02745181_0416</name>
</gene>
<dbReference type="InterPro" id="IPR046335">
    <property type="entry name" value="LacI/GalR-like_sensor"/>
</dbReference>
<dbReference type="PANTHER" id="PTHR30146:SF109">
    <property type="entry name" value="HTH-TYPE TRANSCRIPTIONAL REGULATOR GALS"/>
    <property type="match status" value="1"/>
</dbReference>
<dbReference type="GO" id="GO:0003700">
    <property type="term" value="F:DNA-binding transcription factor activity"/>
    <property type="evidence" value="ECO:0007669"/>
    <property type="project" value="TreeGrafter"/>
</dbReference>
<dbReference type="Gene3D" id="3.40.50.2300">
    <property type="match status" value="2"/>
</dbReference>
<name>A0A1M6C8E3_9BACT</name>
<feature type="domain" description="Transcriptional regulator LacI/GalR-like sensor" evidence="4">
    <location>
        <begin position="199"/>
        <end position="320"/>
    </location>
</feature>
<keyword evidence="1" id="KW-0805">Transcription regulation</keyword>
<evidence type="ECO:0000313" key="5">
    <source>
        <dbReference type="EMBL" id="SHI57259.1"/>
    </source>
</evidence>
<dbReference type="STRING" id="1123071.SAMN02745181_0416"/>
<proteinExistence type="predicted"/>